<reference evidence="1" key="1">
    <citation type="submission" date="2022-04" db="EMBL/GenBank/DDBJ databases">
        <title>Jade perch genome.</title>
        <authorList>
            <person name="Chao B."/>
        </authorList>
    </citation>
    <scope>NUCLEOTIDE SEQUENCE</scope>
    <source>
        <strain evidence="1">CB-2022</strain>
    </source>
</reference>
<dbReference type="Proteomes" id="UP000831701">
    <property type="component" value="Chromosome 9"/>
</dbReference>
<evidence type="ECO:0000313" key="2">
    <source>
        <dbReference type="Proteomes" id="UP000831701"/>
    </source>
</evidence>
<keyword evidence="2" id="KW-1185">Reference proteome</keyword>
<proteinExistence type="predicted"/>
<dbReference type="EMBL" id="CM041539">
    <property type="protein sequence ID" value="KAI3367128.1"/>
    <property type="molecule type" value="Genomic_DNA"/>
</dbReference>
<sequence>MEIISHGLLSLFVLVLWIQGLADGSDVTQTDILWEKEGNDAKMECSHKKGAGYNQMYWYRQLLGETMELIVYTTLGIENHDFGHFNKTKFTATKPDGDNGTFTVNNLQPGDKGLYFCASVSQCRNREEGKDIMIRNLSRIALLLLWLS</sequence>
<gene>
    <name evidence="1" type="ORF">L3Q82_008183</name>
</gene>
<organism evidence="1 2">
    <name type="scientific">Scortum barcoo</name>
    <name type="common">barcoo grunter</name>
    <dbReference type="NCBI Taxonomy" id="214431"/>
    <lineage>
        <taxon>Eukaryota</taxon>
        <taxon>Metazoa</taxon>
        <taxon>Chordata</taxon>
        <taxon>Craniata</taxon>
        <taxon>Vertebrata</taxon>
        <taxon>Euteleostomi</taxon>
        <taxon>Actinopterygii</taxon>
        <taxon>Neopterygii</taxon>
        <taxon>Teleostei</taxon>
        <taxon>Neoteleostei</taxon>
        <taxon>Acanthomorphata</taxon>
        <taxon>Eupercaria</taxon>
        <taxon>Centrarchiformes</taxon>
        <taxon>Terapontoidei</taxon>
        <taxon>Terapontidae</taxon>
        <taxon>Scortum</taxon>
    </lineage>
</organism>
<name>A0ACB8WH06_9TELE</name>
<accession>A0ACB8WH06</accession>
<comment type="caution">
    <text evidence="1">The sequence shown here is derived from an EMBL/GenBank/DDBJ whole genome shotgun (WGS) entry which is preliminary data.</text>
</comment>
<evidence type="ECO:0000313" key="1">
    <source>
        <dbReference type="EMBL" id="KAI3367128.1"/>
    </source>
</evidence>
<protein>
    <submittedName>
        <fullName evidence="1">Uncharacterized protein</fullName>
    </submittedName>
</protein>